<reference evidence="4 5" key="1">
    <citation type="journal article" date="2021" name="Commun. Biol.">
        <title>The genome of Shorea leprosula (Dipterocarpaceae) highlights the ecological relevance of drought in aseasonal tropical rainforests.</title>
        <authorList>
            <person name="Ng K.K.S."/>
            <person name="Kobayashi M.J."/>
            <person name="Fawcett J.A."/>
            <person name="Hatakeyama M."/>
            <person name="Paape T."/>
            <person name="Ng C.H."/>
            <person name="Ang C.C."/>
            <person name="Tnah L.H."/>
            <person name="Lee C.T."/>
            <person name="Nishiyama T."/>
            <person name="Sese J."/>
            <person name="O'Brien M.J."/>
            <person name="Copetti D."/>
            <person name="Mohd Noor M.I."/>
            <person name="Ong R.C."/>
            <person name="Putra M."/>
            <person name="Sireger I.Z."/>
            <person name="Indrioko S."/>
            <person name="Kosugi Y."/>
            <person name="Izuno A."/>
            <person name="Isagi Y."/>
            <person name="Lee S.L."/>
            <person name="Shimizu K.K."/>
        </authorList>
    </citation>
    <scope>NUCLEOTIDE SEQUENCE [LARGE SCALE GENOMIC DNA]</scope>
    <source>
        <strain evidence="4">214</strain>
    </source>
</reference>
<dbReference type="AlphaFoldDB" id="A0AAV5M180"/>
<dbReference type="PANTHER" id="PTHR21250">
    <property type="entry name" value="PRE-RRNA-PROCESSING PROTEIN TSR2 HOMOLOG"/>
    <property type="match status" value="1"/>
</dbReference>
<name>A0AAV5M180_9ROSI</name>
<evidence type="ECO:0000256" key="3">
    <source>
        <dbReference type="SAM" id="MobiDB-lite"/>
    </source>
</evidence>
<keyword evidence="5" id="KW-1185">Reference proteome</keyword>
<accession>A0AAV5M180</accession>
<feature type="region of interest" description="Disordered" evidence="3">
    <location>
        <begin position="1"/>
        <end position="22"/>
    </location>
</feature>
<protein>
    <recommendedName>
        <fullName evidence="6">Pre-rRNA-processing protein TSR2 homolog</fullName>
    </recommendedName>
</protein>
<sequence length="118" mass="13346">MDEDNRVNATPSGQKAPPNTASHLQEGIALLLSRWNGLQMAIENQWGGHDSLQKSQQLASDIFSWFTQSKAKLHVEDLENLLHENMLLSFNTEIEDGSIEEIAEQLMVLHEEFLHGNH</sequence>
<dbReference type="Proteomes" id="UP001054252">
    <property type="component" value="Unassembled WGS sequence"/>
</dbReference>
<dbReference type="EMBL" id="BPVZ01000158">
    <property type="protein sequence ID" value="GKV42457.1"/>
    <property type="molecule type" value="Genomic_DNA"/>
</dbReference>
<evidence type="ECO:0000256" key="1">
    <source>
        <dbReference type="ARBA" id="ARBA00006524"/>
    </source>
</evidence>
<evidence type="ECO:0008006" key="6">
    <source>
        <dbReference type="Google" id="ProtNLM"/>
    </source>
</evidence>
<evidence type="ECO:0000313" key="4">
    <source>
        <dbReference type="EMBL" id="GKV42457.1"/>
    </source>
</evidence>
<dbReference type="GO" id="GO:0006364">
    <property type="term" value="P:rRNA processing"/>
    <property type="evidence" value="ECO:0007669"/>
    <property type="project" value="UniProtKB-KW"/>
</dbReference>
<organism evidence="4 5">
    <name type="scientific">Rubroshorea leprosula</name>
    <dbReference type="NCBI Taxonomy" id="152421"/>
    <lineage>
        <taxon>Eukaryota</taxon>
        <taxon>Viridiplantae</taxon>
        <taxon>Streptophyta</taxon>
        <taxon>Embryophyta</taxon>
        <taxon>Tracheophyta</taxon>
        <taxon>Spermatophyta</taxon>
        <taxon>Magnoliopsida</taxon>
        <taxon>eudicotyledons</taxon>
        <taxon>Gunneridae</taxon>
        <taxon>Pentapetalae</taxon>
        <taxon>rosids</taxon>
        <taxon>malvids</taxon>
        <taxon>Malvales</taxon>
        <taxon>Dipterocarpaceae</taxon>
        <taxon>Rubroshorea</taxon>
    </lineage>
</organism>
<feature type="compositionally biased region" description="Polar residues" evidence="3">
    <location>
        <begin position="7"/>
        <end position="22"/>
    </location>
</feature>
<comment type="caution">
    <text evidence="4">The sequence shown here is derived from an EMBL/GenBank/DDBJ whole genome shotgun (WGS) entry which is preliminary data.</text>
</comment>
<dbReference type="Pfam" id="PF10273">
    <property type="entry name" value="WGG"/>
    <property type="match status" value="1"/>
</dbReference>
<evidence type="ECO:0000313" key="5">
    <source>
        <dbReference type="Proteomes" id="UP001054252"/>
    </source>
</evidence>
<gene>
    <name evidence="4" type="ORF">SLEP1_g49858</name>
</gene>
<dbReference type="InterPro" id="IPR019398">
    <property type="entry name" value="Pre-rRNA_process_TSR2"/>
</dbReference>
<proteinExistence type="inferred from homology"/>
<keyword evidence="2" id="KW-0698">rRNA processing</keyword>
<comment type="similarity">
    <text evidence="1">Belongs to the TSR2 family.</text>
</comment>
<evidence type="ECO:0000256" key="2">
    <source>
        <dbReference type="ARBA" id="ARBA00022552"/>
    </source>
</evidence>